<dbReference type="STRING" id="416016.SAMN05443547_1362"/>
<dbReference type="OrthoDB" id="9805017at2"/>
<reference evidence="5" key="1">
    <citation type="submission" date="2016-12" db="EMBL/GenBank/DDBJ databases">
        <authorList>
            <person name="Varghese N."/>
            <person name="Submissions S."/>
        </authorList>
    </citation>
    <scope>NUCLEOTIDE SEQUENCE [LARGE SCALE GENOMIC DNA]</scope>
    <source>
        <strain evidence="5">DSM 18830</strain>
    </source>
</reference>
<evidence type="ECO:0000256" key="2">
    <source>
        <dbReference type="SAM" id="SignalP"/>
    </source>
</evidence>
<dbReference type="Gene3D" id="2.80.10.50">
    <property type="match status" value="4"/>
</dbReference>
<evidence type="ECO:0000256" key="1">
    <source>
        <dbReference type="ARBA" id="ARBA00022729"/>
    </source>
</evidence>
<protein>
    <submittedName>
        <fullName evidence="4">Delta-60 repeat domain-containing protein/Por secretion system C-terminal sorting domain-containing protein</fullName>
    </submittedName>
</protein>
<dbReference type="InterPro" id="IPR011047">
    <property type="entry name" value="Quinoprotein_ADH-like_sf"/>
</dbReference>
<dbReference type="AlphaFoldDB" id="A0A1M7ZVV4"/>
<dbReference type="RefSeq" id="WP_073582759.1">
    <property type="nucleotide sequence ID" value="NZ_CBCSEA010000004.1"/>
</dbReference>
<dbReference type="PANTHER" id="PTHR42754:SF1">
    <property type="entry name" value="LIPOPROTEIN"/>
    <property type="match status" value="1"/>
</dbReference>
<feature type="domain" description="Secretion system C-terminal sorting" evidence="3">
    <location>
        <begin position="403"/>
        <end position="470"/>
    </location>
</feature>
<feature type="chain" id="PRO_5012207146" evidence="2">
    <location>
        <begin position="22"/>
        <end position="473"/>
    </location>
</feature>
<evidence type="ECO:0000313" key="4">
    <source>
        <dbReference type="EMBL" id="SHO73012.1"/>
    </source>
</evidence>
<dbReference type="Pfam" id="PF18962">
    <property type="entry name" value="Por_Secre_tail"/>
    <property type="match status" value="1"/>
</dbReference>
<evidence type="ECO:0000313" key="5">
    <source>
        <dbReference type="Proteomes" id="UP000184611"/>
    </source>
</evidence>
<dbReference type="NCBIfam" id="TIGR04183">
    <property type="entry name" value="Por_Secre_tail"/>
    <property type="match status" value="1"/>
</dbReference>
<organism evidence="4 5">
    <name type="scientific">Flavobacterium cucumis</name>
    <dbReference type="NCBI Taxonomy" id="416016"/>
    <lineage>
        <taxon>Bacteria</taxon>
        <taxon>Pseudomonadati</taxon>
        <taxon>Bacteroidota</taxon>
        <taxon>Flavobacteriia</taxon>
        <taxon>Flavobacteriales</taxon>
        <taxon>Flavobacteriaceae</taxon>
        <taxon>Flavobacterium</taxon>
    </lineage>
</organism>
<evidence type="ECO:0000259" key="3">
    <source>
        <dbReference type="Pfam" id="PF18962"/>
    </source>
</evidence>
<dbReference type="InterPro" id="IPR026444">
    <property type="entry name" value="Secre_tail"/>
</dbReference>
<dbReference type="EMBL" id="FRYK01000002">
    <property type="protein sequence ID" value="SHO73012.1"/>
    <property type="molecule type" value="Genomic_DNA"/>
</dbReference>
<accession>A0A1M7ZVV4</accession>
<dbReference type="InterPro" id="IPR013431">
    <property type="entry name" value="Delta_60_rpt"/>
</dbReference>
<dbReference type="Pfam" id="PF17164">
    <property type="entry name" value="DUF5122"/>
    <property type="match status" value="7"/>
</dbReference>
<gene>
    <name evidence="4" type="ORF">SAMN05443547_1362</name>
</gene>
<sequence>MKKHYSTTLLFILLGLGIAHSQSGGLDASFDPGIGANAAINAVTIQDDGKIIIGGDFTNFNSQAKNRFIRLNADGSLDDTFVTGNGITSTISFFPTVRAMAIDSNGKIIVVGDFNRYNNVQRNNILRLNDDGTLDTTIFNASNLGSNTPILALAIQSDGKIIVAGGFTSFNNTPVNRIVRLNTDGTIDSSFNIGSGVNNPIHTVSIQADDKIILGGDFTNFNGTLVNRLVRLNTDGTLDSSFNIGSGANNSIRSSKIQSDGKILLGGLFTTFNTADRKYLARLNTDGTVDSTFDIQLGANNLVGSIAIQFNDKIVIGGNYSLFNSVTMNRIARLNNDGLIDTSFNSGTAANNNVNAIAIQEDGNIIIAGSFTTYNGTTRNRIARIFGDEPLNSSDFTKNPFFIYPNPSNDKITLQANGNVIESIKIYDTTGKLIFHKSNPDNYTFDVANFDQGIYFFTIENELGTFTQKFMKN</sequence>
<name>A0A1M7ZVV4_9FLAO</name>
<feature type="signal peptide" evidence="2">
    <location>
        <begin position="1"/>
        <end position="21"/>
    </location>
</feature>
<dbReference type="NCBIfam" id="TIGR02608">
    <property type="entry name" value="delta_60_rpt"/>
    <property type="match status" value="6"/>
</dbReference>
<proteinExistence type="predicted"/>
<dbReference type="PANTHER" id="PTHR42754">
    <property type="entry name" value="ENDOGLUCANASE"/>
    <property type="match status" value="1"/>
</dbReference>
<keyword evidence="1 2" id="KW-0732">Signal</keyword>
<keyword evidence="5" id="KW-1185">Reference proteome</keyword>
<dbReference type="Proteomes" id="UP000184611">
    <property type="component" value="Unassembled WGS sequence"/>
</dbReference>
<dbReference type="SUPFAM" id="SSF50998">
    <property type="entry name" value="Quinoprotein alcohol dehydrogenase-like"/>
    <property type="match status" value="1"/>
</dbReference>